<dbReference type="Proteomes" id="UP001623041">
    <property type="component" value="Unassembled WGS sequence"/>
</dbReference>
<reference evidence="5 6" key="1">
    <citation type="submission" date="2024-11" db="EMBL/GenBank/DDBJ databases">
        <authorList>
            <person name="Lucas J.A."/>
        </authorList>
    </citation>
    <scope>NUCLEOTIDE SEQUENCE [LARGE SCALE GENOMIC DNA]</scope>
    <source>
        <strain evidence="5 6">Z 5.4</strain>
    </source>
</reference>
<name>A0ABW8RM29_9BACI</name>
<accession>A0ABW8RM29</accession>
<dbReference type="EMBL" id="JBJHQH010000025">
    <property type="protein sequence ID" value="MFK9094592.1"/>
    <property type="molecule type" value="Genomic_DNA"/>
</dbReference>
<dbReference type="Pfam" id="PF05651">
    <property type="entry name" value="Diacid_rec"/>
    <property type="match status" value="1"/>
</dbReference>
<dbReference type="InterPro" id="IPR051448">
    <property type="entry name" value="CdaR-like_regulators"/>
</dbReference>
<evidence type="ECO:0000259" key="2">
    <source>
        <dbReference type="Pfam" id="PF05651"/>
    </source>
</evidence>
<comment type="similarity">
    <text evidence="1">Belongs to the CdaR family.</text>
</comment>
<dbReference type="Pfam" id="PF17853">
    <property type="entry name" value="GGDEF_2"/>
    <property type="match status" value="1"/>
</dbReference>
<evidence type="ECO:0000313" key="6">
    <source>
        <dbReference type="Proteomes" id="UP001623041"/>
    </source>
</evidence>
<sequence length="408" mass="46962">MEMKILEHIAQDIIEKTSEILQYPISITDNEGIIIGSTDKSRIGIFHQPSLEVIKKNVIVDCKNEIEKKILPGVSAPLKFNHKVIGVLGIVGEPREVEKYVQLVKNQVEMMCHEAFRKEMVELKEKMVEMFVYQLIHFTENGDDRNGQILQSAKLLEFDIHTNRVCLLIDIKNFSETLSTKTTTDDLFGSFPLQYFQREVLSFLQLIFQENKDDIISFLSLERFIVIKSLPYPRSYTVLLESLDEKLQKINNFLAAKYRVSACMAAGDVSSSLSGIAESYHNAGKAMTIGMRFDPDTLIHLYNERETLFRLLPKELTTNYQDKLLKLIAPLTQQDNYDILASTFIGFCKYNMNLSEASRNMYIHRNTIIYRLEKISEITSLQTSSFEHCMLLYTAIQCYEQLKAESAL</sequence>
<evidence type="ECO:0000313" key="5">
    <source>
        <dbReference type="EMBL" id="MFK9094592.1"/>
    </source>
</evidence>
<dbReference type="PANTHER" id="PTHR33744:SF15">
    <property type="entry name" value="CARBOHYDRATE DIACID REGULATOR"/>
    <property type="match status" value="1"/>
</dbReference>
<feature type="domain" description="CdaR GGDEF-like" evidence="4">
    <location>
        <begin position="143"/>
        <end position="288"/>
    </location>
</feature>
<dbReference type="InterPro" id="IPR041522">
    <property type="entry name" value="CdaR_GGDEF"/>
</dbReference>
<organism evidence="5 6">
    <name type="scientific">Bacillus salipaludis</name>
    <dbReference type="NCBI Taxonomy" id="2547811"/>
    <lineage>
        <taxon>Bacteria</taxon>
        <taxon>Bacillati</taxon>
        <taxon>Bacillota</taxon>
        <taxon>Bacilli</taxon>
        <taxon>Bacillales</taxon>
        <taxon>Bacillaceae</taxon>
        <taxon>Bacillus</taxon>
    </lineage>
</organism>
<proteinExistence type="inferred from homology"/>
<dbReference type="InterPro" id="IPR042070">
    <property type="entry name" value="PucR_C-HTH_sf"/>
</dbReference>
<keyword evidence="6" id="KW-1185">Reference proteome</keyword>
<evidence type="ECO:0000256" key="1">
    <source>
        <dbReference type="ARBA" id="ARBA00006754"/>
    </source>
</evidence>
<feature type="domain" description="PucR C-terminal helix-turn-helix" evidence="3">
    <location>
        <begin position="343"/>
        <end position="397"/>
    </location>
</feature>
<dbReference type="PANTHER" id="PTHR33744">
    <property type="entry name" value="CARBOHYDRATE DIACID REGULATOR"/>
    <property type="match status" value="1"/>
</dbReference>
<dbReference type="InterPro" id="IPR008599">
    <property type="entry name" value="Diacid_rec"/>
</dbReference>
<protein>
    <submittedName>
        <fullName evidence="5">CdaR family transcriptional regulator</fullName>
    </submittedName>
</protein>
<dbReference type="Pfam" id="PF13556">
    <property type="entry name" value="HTH_30"/>
    <property type="match status" value="1"/>
</dbReference>
<evidence type="ECO:0000259" key="4">
    <source>
        <dbReference type="Pfam" id="PF17853"/>
    </source>
</evidence>
<evidence type="ECO:0000259" key="3">
    <source>
        <dbReference type="Pfam" id="PF13556"/>
    </source>
</evidence>
<comment type="caution">
    <text evidence="5">The sequence shown here is derived from an EMBL/GenBank/DDBJ whole genome shotgun (WGS) entry which is preliminary data.</text>
</comment>
<dbReference type="InterPro" id="IPR025736">
    <property type="entry name" value="PucR_C-HTH_dom"/>
</dbReference>
<dbReference type="Gene3D" id="1.10.10.2840">
    <property type="entry name" value="PucR C-terminal helix-turn-helix domain"/>
    <property type="match status" value="1"/>
</dbReference>
<feature type="domain" description="Putative sugar diacid recognition" evidence="2">
    <location>
        <begin position="7"/>
        <end position="135"/>
    </location>
</feature>
<dbReference type="RefSeq" id="WP_406583057.1">
    <property type="nucleotide sequence ID" value="NZ_JBJHQH010000025.1"/>
</dbReference>
<gene>
    <name evidence="5" type="ORF">ACJEBI_24360</name>
</gene>